<keyword evidence="9" id="KW-1185">Reference proteome</keyword>
<proteinExistence type="inferred from homology"/>
<evidence type="ECO:0000256" key="3">
    <source>
        <dbReference type="ARBA" id="ARBA00022679"/>
    </source>
</evidence>
<evidence type="ECO:0000313" key="9">
    <source>
        <dbReference type="Proteomes" id="UP000222542"/>
    </source>
</evidence>
<sequence length="98" mass="10884">MVGLLSHIASKIKKVGSLQLFKKNEGNCEDMGPGIFLVEEVHKITVFDIRTANADRHAGNILVSIEGEEGRIVLTPIDHGYYLPENVSYDCVFRINVV</sequence>
<evidence type="ECO:0000256" key="2">
    <source>
        <dbReference type="ARBA" id="ARBA00012169"/>
    </source>
</evidence>
<protein>
    <recommendedName>
        <fullName evidence="2">1-phosphatidylinositol 4-kinase</fullName>
        <ecNumber evidence="2">2.7.1.67</ecNumber>
    </recommendedName>
</protein>
<dbReference type="InterPro" id="IPR044571">
    <property type="entry name" value="P4KG1-8"/>
</dbReference>
<evidence type="ECO:0000313" key="8">
    <source>
        <dbReference type="EMBL" id="PHT79285.1"/>
    </source>
</evidence>
<dbReference type="Proteomes" id="UP000222542">
    <property type="component" value="Unassembled WGS sequence"/>
</dbReference>
<dbReference type="PROSITE" id="PS50290">
    <property type="entry name" value="PI3_4_KINASE_3"/>
    <property type="match status" value="1"/>
</dbReference>
<evidence type="ECO:0000256" key="4">
    <source>
        <dbReference type="ARBA" id="ARBA00022741"/>
    </source>
</evidence>
<reference evidence="8 9" key="2">
    <citation type="journal article" date="2017" name="Genome Biol.">
        <title>New reference genome sequences of hot pepper reveal the massive evolution of plant disease-resistance genes by retroduplication.</title>
        <authorList>
            <person name="Kim S."/>
            <person name="Park J."/>
            <person name="Yeom S.I."/>
            <person name="Kim Y.M."/>
            <person name="Seo E."/>
            <person name="Kim K.T."/>
            <person name="Kim M.S."/>
            <person name="Lee J.M."/>
            <person name="Cheong K."/>
            <person name="Shin H.S."/>
            <person name="Kim S.B."/>
            <person name="Han K."/>
            <person name="Lee J."/>
            <person name="Park M."/>
            <person name="Lee H.A."/>
            <person name="Lee H.Y."/>
            <person name="Lee Y."/>
            <person name="Oh S."/>
            <person name="Lee J.H."/>
            <person name="Choi E."/>
            <person name="Choi E."/>
            <person name="Lee S.E."/>
            <person name="Jeon J."/>
            <person name="Kim H."/>
            <person name="Choi G."/>
            <person name="Song H."/>
            <person name="Lee J."/>
            <person name="Lee S.C."/>
            <person name="Kwon J.K."/>
            <person name="Lee H.Y."/>
            <person name="Koo N."/>
            <person name="Hong Y."/>
            <person name="Kim R.W."/>
            <person name="Kang W.H."/>
            <person name="Huh J.H."/>
            <person name="Kang B.C."/>
            <person name="Yang T.J."/>
            <person name="Lee Y.H."/>
            <person name="Bennetzen J.L."/>
            <person name="Choi D."/>
        </authorList>
    </citation>
    <scope>NUCLEOTIDE SEQUENCE [LARGE SCALE GENOMIC DNA]</scope>
    <source>
        <strain evidence="9">cv. CM334</strain>
    </source>
</reference>
<accession>A0A2G2ZBN5</accession>
<dbReference type="Pfam" id="PF00454">
    <property type="entry name" value="PI3_PI4_kinase"/>
    <property type="match status" value="1"/>
</dbReference>
<dbReference type="AlphaFoldDB" id="A0A2G2ZBN5"/>
<comment type="caution">
    <text evidence="8">The sequence shown here is derived from an EMBL/GenBank/DDBJ whole genome shotgun (WGS) entry which is preliminary data.</text>
</comment>
<keyword evidence="5" id="KW-0418">Kinase</keyword>
<keyword evidence="3" id="KW-0808">Transferase</keyword>
<dbReference type="EC" id="2.7.1.67" evidence="2"/>
<dbReference type="PANTHER" id="PTHR45800">
    <property type="entry name" value="PHOSPHATIDYLINOSITOL 4-KINASE GAMMA"/>
    <property type="match status" value="1"/>
</dbReference>
<keyword evidence="4" id="KW-0547">Nucleotide-binding</keyword>
<dbReference type="Gramene" id="PHT79285">
    <property type="protein sequence ID" value="PHT79285"/>
    <property type="gene ID" value="T459_17337"/>
</dbReference>
<name>A0A2G2ZBN5_CAPAN</name>
<organism evidence="8 9">
    <name type="scientific">Capsicum annuum</name>
    <name type="common">Capsicum pepper</name>
    <dbReference type="NCBI Taxonomy" id="4072"/>
    <lineage>
        <taxon>Eukaryota</taxon>
        <taxon>Viridiplantae</taxon>
        <taxon>Streptophyta</taxon>
        <taxon>Embryophyta</taxon>
        <taxon>Tracheophyta</taxon>
        <taxon>Spermatophyta</taxon>
        <taxon>Magnoliopsida</taxon>
        <taxon>eudicotyledons</taxon>
        <taxon>Gunneridae</taxon>
        <taxon>Pentapetalae</taxon>
        <taxon>asterids</taxon>
        <taxon>lamiids</taxon>
        <taxon>Solanales</taxon>
        <taxon>Solanaceae</taxon>
        <taxon>Solanoideae</taxon>
        <taxon>Capsiceae</taxon>
        <taxon>Capsicum</taxon>
    </lineage>
</organism>
<dbReference type="EMBL" id="AYRZ02000006">
    <property type="protein sequence ID" value="PHT79285.1"/>
    <property type="molecule type" value="Genomic_DNA"/>
</dbReference>
<evidence type="ECO:0000256" key="1">
    <source>
        <dbReference type="ARBA" id="ARBA00008941"/>
    </source>
</evidence>
<evidence type="ECO:0000256" key="6">
    <source>
        <dbReference type="ARBA" id="ARBA00022840"/>
    </source>
</evidence>
<dbReference type="PANTHER" id="PTHR45800:SF5">
    <property type="entry name" value="PHOSPHATIDYLINOSITOL 4-KINASE GAMMA 2"/>
    <property type="match status" value="1"/>
</dbReference>
<dbReference type="GO" id="GO:0004430">
    <property type="term" value="F:1-phosphatidylinositol 4-kinase activity"/>
    <property type="evidence" value="ECO:0007669"/>
    <property type="project" value="UniProtKB-EC"/>
</dbReference>
<dbReference type="GO" id="GO:0005524">
    <property type="term" value="F:ATP binding"/>
    <property type="evidence" value="ECO:0007669"/>
    <property type="project" value="UniProtKB-KW"/>
</dbReference>
<evidence type="ECO:0000256" key="5">
    <source>
        <dbReference type="ARBA" id="ARBA00022777"/>
    </source>
</evidence>
<reference evidence="8 9" key="1">
    <citation type="journal article" date="2014" name="Nat. Genet.">
        <title>Genome sequence of the hot pepper provides insights into the evolution of pungency in Capsicum species.</title>
        <authorList>
            <person name="Kim S."/>
            <person name="Park M."/>
            <person name="Yeom S.I."/>
            <person name="Kim Y.M."/>
            <person name="Lee J.M."/>
            <person name="Lee H.A."/>
            <person name="Seo E."/>
            <person name="Choi J."/>
            <person name="Cheong K."/>
            <person name="Kim K.T."/>
            <person name="Jung K."/>
            <person name="Lee G.W."/>
            <person name="Oh S.K."/>
            <person name="Bae C."/>
            <person name="Kim S.B."/>
            <person name="Lee H.Y."/>
            <person name="Kim S.Y."/>
            <person name="Kim M.S."/>
            <person name="Kang B.C."/>
            <person name="Jo Y.D."/>
            <person name="Yang H.B."/>
            <person name="Jeong H.J."/>
            <person name="Kang W.H."/>
            <person name="Kwon J.K."/>
            <person name="Shin C."/>
            <person name="Lim J.Y."/>
            <person name="Park J.H."/>
            <person name="Huh J.H."/>
            <person name="Kim J.S."/>
            <person name="Kim B.D."/>
            <person name="Cohen O."/>
            <person name="Paran I."/>
            <person name="Suh M.C."/>
            <person name="Lee S.B."/>
            <person name="Kim Y.K."/>
            <person name="Shin Y."/>
            <person name="Noh S.J."/>
            <person name="Park J."/>
            <person name="Seo Y.S."/>
            <person name="Kwon S.Y."/>
            <person name="Kim H.A."/>
            <person name="Park J.M."/>
            <person name="Kim H.J."/>
            <person name="Choi S.B."/>
            <person name="Bosland P.W."/>
            <person name="Reeves G."/>
            <person name="Jo S.H."/>
            <person name="Lee B.W."/>
            <person name="Cho H.T."/>
            <person name="Choi H.S."/>
            <person name="Lee M.S."/>
            <person name="Yu Y."/>
            <person name="Do Choi Y."/>
            <person name="Park B.S."/>
            <person name="van Deynze A."/>
            <person name="Ashrafi H."/>
            <person name="Hill T."/>
            <person name="Kim W.T."/>
            <person name="Pai H.S."/>
            <person name="Ahn H.K."/>
            <person name="Yeam I."/>
            <person name="Giovannoni J.J."/>
            <person name="Rose J.K."/>
            <person name="Sorensen I."/>
            <person name="Lee S.J."/>
            <person name="Kim R.W."/>
            <person name="Choi I.Y."/>
            <person name="Choi B.S."/>
            <person name="Lim J.S."/>
            <person name="Lee Y.H."/>
            <person name="Choi D."/>
        </authorList>
    </citation>
    <scope>NUCLEOTIDE SEQUENCE [LARGE SCALE GENOMIC DNA]</scope>
    <source>
        <strain evidence="9">cv. CM334</strain>
    </source>
</reference>
<gene>
    <name evidence="8" type="ORF">T459_17337</name>
</gene>
<dbReference type="InterPro" id="IPR000403">
    <property type="entry name" value="PI3/4_kinase_cat_dom"/>
</dbReference>
<comment type="similarity">
    <text evidence="1">Belongs to the PI3/PI4-kinase family. Type II PI4K subfamily.</text>
</comment>
<keyword evidence="6" id="KW-0067">ATP-binding</keyword>
<feature type="domain" description="PI3K/PI4K catalytic" evidence="7">
    <location>
        <begin position="1"/>
        <end position="98"/>
    </location>
</feature>
<evidence type="ECO:0000259" key="7">
    <source>
        <dbReference type="PROSITE" id="PS50290"/>
    </source>
</evidence>
<dbReference type="STRING" id="4072.A0A2G2ZBN5"/>